<proteinExistence type="predicted"/>
<keyword evidence="2" id="KW-0548">Nucleotidyltransferase</keyword>
<dbReference type="AlphaFoldDB" id="A0A0J7NEY3"/>
<accession>A0A0J7NEY3</accession>
<keyword evidence="2" id="KW-0808">Transferase</keyword>
<keyword evidence="2" id="KW-0695">RNA-directed DNA polymerase</keyword>
<name>A0A0J7NEY3_LASNI</name>
<dbReference type="GO" id="GO:0003964">
    <property type="term" value="F:RNA-directed DNA polymerase activity"/>
    <property type="evidence" value="ECO:0007669"/>
    <property type="project" value="UniProtKB-KW"/>
</dbReference>
<dbReference type="Proteomes" id="UP000036403">
    <property type="component" value="Unassembled WGS sequence"/>
</dbReference>
<reference evidence="2 3" key="1">
    <citation type="submission" date="2015-04" db="EMBL/GenBank/DDBJ databases">
        <title>Lasius niger genome sequencing.</title>
        <authorList>
            <person name="Konorov E.A."/>
            <person name="Nikitin M.A."/>
            <person name="Kirill M.V."/>
            <person name="Chang P."/>
        </authorList>
    </citation>
    <scope>NUCLEOTIDE SEQUENCE [LARGE SCALE GENOMIC DNA]</scope>
    <source>
        <tissue evidence="2">Whole</tissue>
    </source>
</reference>
<keyword evidence="1" id="KW-1133">Transmembrane helix</keyword>
<feature type="transmembrane region" description="Helical" evidence="1">
    <location>
        <begin position="25"/>
        <end position="48"/>
    </location>
</feature>
<evidence type="ECO:0000256" key="1">
    <source>
        <dbReference type="SAM" id="Phobius"/>
    </source>
</evidence>
<sequence length="134" mass="15037">MATVLRALSKFMPNLRGPGERRRRLYANVMTSVVMYAAPVWAGGFASAPDAVTRPWRRLQRAIAIRVIAAYRTVSYDAATLLARMPPWPLEAALRRRVFERLTELKTVATLVEKRTRRSGTGRGFCSLDSGKLT</sequence>
<keyword evidence="3" id="KW-1185">Reference proteome</keyword>
<dbReference type="EMBL" id="LBMM01005969">
    <property type="protein sequence ID" value="KMQ91060.1"/>
    <property type="molecule type" value="Genomic_DNA"/>
</dbReference>
<protein>
    <submittedName>
        <fullName evidence="2">Reverse transcriptase</fullName>
    </submittedName>
</protein>
<organism evidence="2 3">
    <name type="scientific">Lasius niger</name>
    <name type="common">Black garden ant</name>
    <dbReference type="NCBI Taxonomy" id="67767"/>
    <lineage>
        <taxon>Eukaryota</taxon>
        <taxon>Metazoa</taxon>
        <taxon>Ecdysozoa</taxon>
        <taxon>Arthropoda</taxon>
        <taxon>Hexapoda</taxon>
        <taxon>Insecta</taxon>
        <taxon>Pterygota</taxon>
        <taxon>Neoptera</taxon>
        <taxon>Endopterygota</taxon>
        <taxon>Hymenoptera</taxon>
        <taxon>Apocrita</taxon>
        <taxon>Aculeata</taxon>
        <taxon>Formicoidea</taxon>
        <taxon>Formicidae</taxon>
        <taxon>Formicinae</taxon>
        <taxon>Lasius</taxon>
        <taxon>Lasius</taxon>
    </lineage>
</organism>
<keyword evidence="1" id="KW-0812">Transmembrane</keyword>
<evidence type="ECO:0000313" key="2">
    <source>
        <dbReference type="EMBL" id="KMQ91060.1"/>
    </source>
</evidence>
<dbReference type="OrthoDB" id="7698238at2759"/>
<gene>
    <name evidence="2" type="ORF">RF55_9121</name>
</gene>
<keyword evidence="1" id="KW-0472">Membrane</keyword>
<evidence type="ECO:0000313" key="3">
    <source>
        <dbReference type="Proteomes" id="UP000036403"/>
    </source>
</evidence>
<dbReference type="PaxDb" id="67767-A0A0J7NEY3"/>
<comment type="caution">
    <text evidence="2">The sequence shown here is derived from an EMBL/GenBank/DDBJ whole genome shotgun (WGS) entry which is preliminary data.</text>
</comment>